<accession>A0A172TDZ2</accession>
<dbReference type="Proteomes" id="UP000076927">
    <property type="component" value="Chromosome"/>
</dbReference>
<dbReference type="NCBIfam" id="TIGR02841">
    <property type="entry name" value="spore_YyaC"/>
    <property type="match status" value="1"/>
</dbReference>
<dbReference type="PATRIC" id="fig|1178515.4.peg.164"/>
<dbReference type="KEGG" id="pswu:SY83_00960"/>
<dbReference type="EMBL" id="CP011388">
    <property type="protein sequence ID" value="ANE45144.1"/>
    <property type="molecule type" value="Genomic_DNA"/>
</dbReference>
<proteinExistence type="predicted"/>
<evidence type="ECO:0000313" key="1">
    <source>
        <dbReference type="EMBL" id="ANE45144.1"/>
    </source>
</evidence>
<dbReference type="AlphaFoldDB" id="A0A172TDZ2"/>
<dbReference type="InterPro" id="IPR009665">
    <property type="entry name" value="YyaC"/>
</dbReference>
<dbReference type="STRING" id="1178515.SY83_00960"/>
<reference evidence="1 2" key="1">
    <citation type="submission" date="2015-01" db="EMBL/GenBank/DDBJ databases">
        <title>Paenibacillus swuensis/DY6/whole genome sequencing.</title>
        <authorList>
            <person name="Kim M.K."/>
            <person name="Srinivasan S."/>
            <person name="Lee J.-J."/>
        </authorList>
    </citation>
    <scope>NUCLEOTIDE SEQUENCE [LARGE SCALE GENOMIC DNA]</scope>
    <source>
        <strain evidence="1 2">DY6</strain>
    </source>
</reference>
<dbReference type="SUPFAM" id="SSF53163">
    <property type="entry name" value="HybD-like"/>
    <property type="match status" value="1"/>
</dbReference>
<sequence length="175" mass="18856">MSEQSYSFRAKISGEQLPTFFSNVKVFCPSLEDLYFVCIGTDRSTGDSLGPLTGTFLKEAGYTQVIGTLDAPCDASNLAARLQQIPKGATVIAIDACLGRLTSVGFFQVANQPLVPGESVGKQLPHVGDFSIAAIVNADGPKKYWILQNTSLHFVVTMAKHIVIAIQRTYPVSLE</sequence>
<dbReference type="InterPro" id="IPR023430">
    <property type="entry name" value="Pept_HybD-like_dom_sf"/>
</dbReference>
<keyword evidence="2" id="KW-1185">Reference proteome</keyword>
<organism evidence="1 2">
    <name type="scientific">Paenibacillus swuensis</name>
    <dbReference type="NCBI Taxonomy" id="1178515"/>
    <lineage>
        <taxon>Bacteria</taxon>
        <taxon>Bacillati</taxon>
        <taxon>Bacillota</taxon>
        <taxon>Bacilli</taxon>
        <taxon>Bacillales</taxon>
        <taxon>Paenibacillaceae</taxon>
        <taxon>Paenibacillus</taxon>
    </lineage>
</organism>
<dbReference type="RefSeq" id="WP_068603424.1">
    <property type="nucleotide sequence ID" value="NZ_CP011388.1"/>
</dbReference>
<name>A0A172TDZ2_9BACL</name>
<protein>
    <submittedName>
        <fullName evidence="1">Sporulation protein</fullName>
    </submittedName>
</protein>
<dbReference type="Pfam" id="PF06866">
    <property type="entry name" value="DUF1256"/>
    <property type="match status" value="1"/>
</dbReference>
<gene>
    <name evidence="1" type="ORF">SY83_00960</name>
</gene>
<evidence type="ECO:0000313" key="2">
    <source>
        <dbReference type="Proteomes" id="UP000076927"/>
    </source>
</evidence>